<reference evidence="2 3" key="1">
    <citation type="journal article" date="2019" name="Int. J. Syst. Evol. Microbiol.">
        <title>The Global Catalogue of Microorganisms (GCM) 10K type strain sequencing project: providing services to taxonomists for standard genome sequencing and annotation.</title>
        <authorList>
            <consortium name="The Broad Institute Genomics Platform"/>
            <consortium name="The Broad Institute Genome Sequencing Center for Infectious Disease"/>
            <person name="Wu L."/>
            <person name="Ma J."/>
        </authorList>
    </citation>
    <scope>NUCLEOTIDE SEQUENCE [LARGE SCALE GENOMIC DNA]</scope>
    <source>
        <strain evidence="2 3">CGMCC 1.12125</strain>
    </source>
</reference>
<dbReference type="Proteomes" id="UP001597119">
    <property type="component" value="Unassembled WGS sequence"/>
</dbReference>
<dbReference type="Gene3D" id="3.30.110.190">
    <property type="match status" value="1"/>
</dbReference>
<evidence type="ECO:0000256" key="1">
    <source>
        <dbReference type="SAM" id="MobiDB-lite"/>
    </source>
</evidence>
<evidence type="ECO:0000313" key="2">
    <source>
        <dbReference type="EMBL" id="MFD1589135.1"/>
    </source>
</evidence>
<organism evidence="2 3">
    <name type="scientific">Halorientalis brevis</name>
    <dbReference type="NCBI Taxonomy" id="1126241"/>
    <lineage>
        <taxon>Archaea</taxon>
        <taxon>Methanobacteriati</taxon>
        <taxon>Methanobacteriota</taxon>
        <taxon>Stenosarchaea group</taxon>
        <taxon>Halobacteria</taxon>
        <taxon>Halobacteriales</taxon>
        <taxon>Haloarculaceae</taxon>
        <taxon>Halorientalis</taxon>
    </lineage>
</organism>
<dbReference type="EMBL" id="JBHUDJ010000014">
    <property type="protein sequence ID" value="MFD1589135.1"/>
    <property type="molecule type" value="Genomic_DNA"/>
</dbReference>
<sequence>MSDEVPTDADVGRDGSSSADAGGVGPRSSGLNATEVDRLFSVLETAVDEGNQLDTEATDRLLSVLEAAVVTPTQLDTEEIDQLFSVLESTVMQAPDTESANQVLSVLEAAITDPVQIDGTESEGLLSVLEAALVDPTDPAPATEDVFSLLDSALGNATDGEESNGVASLFSAAGLDPDDVDRTADNVFALFNPASRRDADSDQPAADGWDPNQDANGDWSNENVDPYRIARIAAAATQRSTEYSLRSGIRTGTSMVRAASTAESPADLMDEVSKIAYKEMSRLGLDVGDSVEADEEWGGASRVQTKDVLQERGSRLLEMSADVTYDEEVHPSYPRILDSMAADEARILRLLATEGPQPSIDVRDVGWVPISSELIGAGLTMIGSEAGLSQEDRTHAYMNNLYRLGLLWFSDEPVDDIKRYQVLEAQPAVEAAIEQAKRARTIYRSVHLTPFGVDFCRVCMPFEVTAEDASSVYETPERVEE</sequence>
<proteinExistence type="predicted"/>
<dbReference type="RefSeq" id="WP_247378783.1">
    <property type="nucleotide sequence ID" value="NZ_JALLGV010000005.1"/>
</dbReference>
<dbReference type="InterPro" id="IPR025506">
    <property type="entry name" value="Abi_alpha"/>
</dbReference>
<feature type="region of interest" description="Disordered" evidence="1">
    <location>
        <begin position="1"/>
        <end position="31"/>
    </location>
</feature>
<feature type="region of interest" description="Disordered" evidence="1">
    <location>
        <begin position="194"/>
        <end position="220"/>
    </location>
</feature>
<dbReference type="AlphaFoldDB" id="A0ABD6CHR0"/>
<evidence type="ECO:0000313" key="3">
    <source>
        <dbReference type="Proteomes" id="UP001597119"/>
    </source>
</evidence>
<accession>A0ABD6CHR0</accession>
<keyword evidence="3" id="KW-1185">Reference proteome</keyword>
<dbReference type="Pfam" id="PF14337">
    <property type="entry name" value="Abi_alpha"/>
    <property type="match status" value="1"/>
</dbReference>
<protein>
    <submittedName>
        <fullName evidence="2">Abi-alpha family protein</fullName>
    </submittedName>
</protein>
<name>A0ABD6CHR0_9EURY</name>
<gene>
    <name evidence="2" type="ORF">ACFR9U_19325</name>
</gene>
<comment type="caution">
    <text evidence="2">The sequence shown here is derived from an EMBL/GenBank/DDBJ whole genome shotgun (WGS) entry which is preliminary data.</text>
</comment>